<dbReference type="SUPFAM" id="SSF54909">
    <property type="entry name" value="Dimeric alpha+beta barrel"/>
    <property type="match status" value="1"/>
</dbReference>
<evidence type="ECO:0000313" key="2">
    <source>
        <dbReference type="EMBL" id="PNY81762.1"/>
    </source>
</evidence>
<gene>
    <name evidence="2" type="ORF">CVO96_10575</name>
</gene>
<protein>
    <recommendedName>
        <fullName evidence="1">ABM domain-containing protein</fullName>
    </recommendedName>
</protein>
<dbReference type="AlphaFoldDB" id="A0A2K3UZ05"/>
<evidence type="ECO:0000313" key="3">
    <source>
        <dbReference type="Proteomes" id="UP000236379"/>
    </source>
</evidence>
<dbReference type="Gene3D" id="3.30.70.100">
    <property type="match status" value="1"/>
</dbReference>
<feature type="domain" description="ABM" evidence="1">
    <location>
        <begin position="14"/>
        <end position="55"/>
    </location>
</feature>
<organism evidence="2 3">
    <name type="scientific">Deinococcus koreensis</name>
    <dbReference type="NCBI Taxonomy" id="2054903"/>
    <lineage>
        <taxon>Bacteria</taxon>
        <taxon>Thermotogati</taxon>
        <taxon>Deinococcota</taxon>
        <taxon>Deinococci</taxon>
        <taxon>Deinococcales</taxon>
        <taxon>Deinococcaceae</taxon>
        <taxon>Deinococcus</taxon>
    </lineage>
</organism>
<sequence>MASHVHYAEARGDSALATLREFLDALGTQPGLLSAELLSSPDQPGLYLVMSRWDTPIPPLTLPDGVRAWAFETLEERHPAR</sequence>
<dbReference type="OrthoDB" id="71874at2"/>
<accession>A0A2K3UZ05</accession>
<name>A0A2K3UZ05_9DEIO</name>
<dbReference type="Proteomes" id="UP000236379">
    <property type="component" value="Unassembled WGS sequence"/>
</dbReference>
<dbReference type="InterPro" id="IPR007138">
    <property type="entry name" value="ABM_dom"/>
</dbReference>
<dbReference type="Pfam" id="PF03992">
    <property type="entry name" value="ABM"/>
    <property type="match status" value="1"/>
</dbReference>
<proteinExistence type="predicted"/>
<reference evidence="2 3" key="1">
    <citation type="submission" date="2018-01" db="EMBL/GenBank/DDBJ databases">
        <title>Deinococcus koreensis sp. nov., a radiation-resistant bacterium isolated from river water.</title>
        <authorList>
            <person name="Choi A."/>
        </authorList>
    </citation>
    <scope>NUCLEOTIDE SEQUENCE [LARGE SCALE GENOMIC DNA]</scope>
    <source>
        <strain evidence="2 3">SJW1-2</strain>
    </source>
</reference>
<dbReference type="InterPro" id="IPR011008">
    <property type="entry name" value="Dimeric_a/b-barrel"/>
</dbReference>
<dbReference type="EMBL" id="PPPD01000001">
    <property type="protein sequence ID" value="PNY81762.1"/>
    <property type="molecule type" value="Genomic_DNA"/>
</dbReference>
<comment type="caution">
    <text evidence="2">The sequence shown here is derived from an EMBL/GenBank/DDBJ whole genome shotgun (WGS) entry which is preliminary data.</text>
</comment>
<dbReference type="RefSeq" id="WP_103312203.1">
    <property type="nucleotide sequence ID" value="NZ_PPPD01000001.1"/>
</dbReference>
<evidence type="ECO:0000259" key="1">
    <source>
        <dbReference type="Pfam" id="PF03992"/>
    </source>
</evidence>
<keyword evidence="3" id="KW-1185">Reference proteome</keyword>